<comment type="similarity">
    <text evidence="1">Belongs to the CRISPR-associated Cas10/Csm1 family.</text>
</comment>
<dbReference type="PANTHER" id="PTHR36528:SF1">
    <property type="entry name" value="CRISPR SYSTEM SINGLE-STRAND-SPECIFIC DEOXYRIBONUCLEASE CAS10_CSM1 (SUBTYPE III-A)"/>
    <property type="match status" value="1"/>
</dbReference>
<accession>E1YM91</accession>
<evidence type="ECO:0000259" key="12">
    <source>
        <dbReference type="PROSITE" id="PS50887"/>
    </source>
</evidence>
<evidence type="ECO:0000256" key="7">
    <source>
        <dbReference type="ARBA" id="ARBA00022801"/>
    </source>
</evidence>
<keyword evidence="7" id="KW-0378">Hydrolase</keyword>
<keyword evidence="5" id="KW-0547">Nucleotide-binding</keyword>
<dbReference type="InterPro" id="IPR041062">
    <property type="entry name" value="Csm1_B"/>
</dbReference>
<evidence type="ECO:0000313" key="13">
    <source>
        <dbReference type="EMBL" id="CBX31224.1"/>
    </source>
</evidence>
<dbReference type="InterPro" id="IPR054767">
    <property type="entry name" value="Cas10-Cmr2_palm2"/>
</dbReference>
<protein>
    <recommendedName>
        <fullName evidence="2">CRISPR system single-strand-specific deoxyribonuclease Cas10/Csm1 (subtype III-A)</fullName>
    </recommendedName>
    <alternativeName>
        <fullName evidence="11">Cyclic oligoadenylate synthase</fullName>
    </alternativeName>
</protein>
<dbReference type="SUPFAM" id="SSF109604">
    <property type="entry name" value="HD-domain/PDEase-like"/>
    <property type="match status" value="1"/>
</dbReference>
<reference evidence="13" key="1">
    <citation type="journal article" date="2011" name="Environ. Microbiol.">
        <title>Genomic insights into the metabolic potential of the polycyclic aromatic hydrocarbon degrading sulfate-reducing Deltaproteobacterium N47.</title>
        <authorList>
            <person name="Bergmann F."/>
            <person name="Selesi D."/>
            <person name="Weinmaier T."/>
            <person name="Tischler P."/>
            <person name="Rattei T."/>
            <person name="Meckenstock R.U."/>
        </authorList>
    </citation>
    <scope>NUCLEOTIDE SEQUENCE</scope>
</reference>
<keyword evidence="10" id="KW-0051">Antiviral defense</keyword>
<evidence type="ECO:0000256" key="1">
    <source>
        <dbReference type="ARBA" id="ARBA00005700"/>
    </source>
</evidence>
<name>E1YM91_9BACT</name>
<dbReference type="Gene3D" id="3.30.70.270">
    <property type="match status" value="1"/>
</dbReference>
<proteinExistence type="inferred from homology"/>
<dbReference type="Pfam" id="PF22335">
    <property type="entry name" value="Cas10-Cmr2_palm2"/>
    <property type="match status" value="1"/>
</dbReference>
<dbReference type="GO" id="GO:0051607">
    <property type="term" value="P:defense response to virus"/>
    <property type="evidence" value="ECO:0007669"/>
    <property type="project" value="UniProtKB-KW"/>
</dbReference>
<dbReference type="AlphaFoldDB" id="E1YM91"/>
<evidence type="ECO:0000256" key="6">
    <source>
        <dbReference type="ARBA" id="ARBA00022759"/>
    </source>
</evidence>
<dbReference type="NCBIfam" id="TIGR02578">
    <property type="entry name" value="cas_TM1811_Csm1"/>
    <property type="match status" value="1"/>
</dbReference>
<keyword evidence="6" id="KW-0255">Endonuclease</keyword>
<dbReference type="PANTHER" id="PTHR36528">
    <property type="entry name" value="CRISPR SYSTEM SINGLE-STRAND-SPECIFIC DEOXYRIBONUCLEASE CAS10/CSM1 (SUBTYPE III-A)"/>
    <property type="match status" value="1"/>
</dbReference>
<dbReference type="EMBL" id="FR695877">
    <property type="protein sequence ID" value="CBX31224.1"/>
    <property type="molecule type" value="Genomic_DNA"/>
</dbReference>
<evidence type="ECO:0000256" key="4">
    <source>
        <dbReference type="ARBA" id="ARBA00022722"/>
    </source>
</evidence>
<feature type="domain" description="GGDEF" evidence="12">
    <location>
        <begin position="553"/>
        <end position="718"/>
    </location>
</feature>
<keyword evidence="3" id="KW-0808">Transferase</keyword>
<dbReference type="SUPFAM" id="SSF55073">
    <property type="entry name" value="Nucleotide cyclase"/>
    <property type="match status" value="1"/>
</dbReference>
<evidence type="ECO:0000256" key="2">
    <source>
        <dbReference type="ARBA" id="ARBA00014333"/>
    </source>
</evidence>
<keyword evidence="8" id="KW-0269">Exonuclease</keyword>
<dbReference type="GO" id="GO:0005524">
    <property type="term" value="F:ATP binding"/>
    <property type="evidence" value="ECO:0007669"/>
    <property type="project" value="UniProtKB-KW"/>
</dbReference>
<gene>
    <name evidence="13" type="ORF">N47_E47360</name>
</gene>
<dbReference type="GO" id="GO:0004527">
    <property type="term" value="F:exonuclease activity"/>
    <property type="evidence" value="ECO:0007669"/>
    <property type="project" value="UniProtKB-KW"/>
</dbReference>
<sequence length="877" mass="101080">MDETVLKIAMGGLLHDIGKFMQRAELEKEFVEIKNNYDGFCPILDGGRHGYLHAAHTAYFIEELIPENIIDKTNKAELYNAARHHKNPSGDIYREADHLSAGMERYEDEKDSDNYKKVRLHSIFDAVELQYALHDKENRLNSRWRYSLTELSSNNTKELYPVMIDDKGKVVDDGFSYKNLWNNFNKELSIINRHTDKTSYFNDLYWLLEKYTWCIPSATNAFPDIPLFDHLKTTSAIASCFYFTNQENIKEKPDFILYVGDLSGIQEYIFRISSSQGIGGISKRLRGRSFYIAMLTEIFSRYAINTLNLTVANVNFCGGGNFEILLPNTQTVVDFLCQLTKEINEWLVKEFHGSLGYVDASVEMTMEELRDKYGEKKDTLSDKLQGAKLKKSHTHLDEDSFWVDRMKFAEKISVCPSCNLKLIKDNETICGLCQQDKDVGSCLPKTEYLAFSQSEIRKQESCKTITFGKFGTVILLGENSDPLVLPETSQAMYALSEHETGVIGRYFIAQTLPTAKDQIGPLETEKDESNEGIVFRGRTLSFSTLADLAEGDKRIGILKMDVDNLGLIFSLGLDMPPTKKEKGQNLRSISRLSSLSRQLSFFFTTHIDELCCQIFEKWQNDEKNKWPYKKSISSIFYLIFAGGDDLVIVGPWDRIIELARKVRKVFKDFTCHNPNITLSAGIYICKPKFPISIAAEKAEEALKQSKDKGRNRITIMKETFVWDKEDERSRIYQKELIKDKIYPGILFDEAEIHSENIYLTGKSKKLNIKTLTFEELSAFAEQLQAFYEDDSISRHFIFKLLKARNEFFTMEYNDVKHAFVENHNHMFLPHLLYNIERNTSGDAKRELKERLVTTAEAQTYIRQAYYPCKSVLMKTKK</sequence>
<dbReference type="GO" id="GO:0004519">
    <property type="term" value="F:endonuclease activity"/>
    <property type="evidence" value="ECO:0007669"/>
    <property type="project" value="UniProtKB-KW"/>
</dbReference>
<dbReference type="Pfam" id="PF18211">
    <property type="entry name" value="Csm1_B"/>
    <property type="match status" value="1"/>
</dbReference>
<dbReference type="InterPro" id="IPR029787">
    <property type="entry name" value="Nucleotide_cyclase"/>
</dbReference>
<keyword evidence="9" id="KW-0067">ATP-binding</keyword>
<dbReference type="Gene3D" id="1.10.3210.10">
    <property type="entry name" value="Hypothetical protein af1432"/>
    <property type="match status" value="1"/>
</dbReference>
<evidence type="ECO:0000256" key="10">
    <source>
        <dbReference type="ARBA" id="ARBA00023118"/>
    </source>
</evidence>
<organism evidence="13">
    <name type="scientific">uncultured Desulfobacterium sp</name>
    <dbReference type="NCBI Taxonomy" id="201089"/>
    <lineage>
        <taxon>Bacteria</taxon>
        <taxon>Pseudomonadati</taxon>
        <taxon>Thermodesulfobacteriota</taxon>
        <taxon>Desulfobacteria</taxon>
        <taxon>Desulfobacterales</taxon>
        <taxon>Desulfobacteriaceae</taxon>
        <taxon>Desulfobacterium</taxon>
        <taxon>environmental samples</taxon>
    </lineage>
</organism>
<dbReference type="InterPro" id="IPR013408">
    <property type="entry name" value="Cas10/Csm1"/>
</dbReference>
<evidence type="ECO:0000256" key="5">
    <source>
        <dbReference type="ARBA" id="ARBA00022741"/>
    </source>
</evidence>
<dbReference type="GO" id="GO:0016740">
    <property type="term" value="F:transferase activity"/>
    <property type="evidence" value="ECO:0007669"/>
    <property type="project" value="UniProtKB-KW"/>
</dbReference>
<evidence type="ECO:0000256" key="11">
    <source>
        <dbReference type="ARBA" id="ARBA00032922"/>
    </source>
</evidence>
<evidence type="ECO:0000256" key="3">
    <source>
        <dbReference type="ARBA" id="ARBA00022679"/>
    </source>
</evidence>
<dbReference type="InterPro" id="IPR052117">
    <property type="entry name" value="Cas10/Csm1_subtype-III-A"/>
</dbReference>
<evidence type="ECO:0000256" key="8">
    <source>
        <dbReference type="ARBA" id="ARBA00022839"/>
    </source>
</evidence>
<dbReference type="PROSITE" id="PS50887">
    <property type="entry name" value="GGDEF"/>
    <property type="match status" value="1"/>
</dbReference>
<dbReference type="InterPro" id="IPR043128">
    <property type="entry name" value="Rev_trsase/Diguanyl_cyclase"/>
</dbReference>
<evidence type="ECO:0000256" key="9">
    <source>
        <dbReference type="ARBA" id="ARBA00022840"/>
    </source>
</evidence>
<keyword evidence="4" id="KW-0540">Nuclease</keyword>
<dbReference type="InterPro" id="IPR000160">
    <property type="entry name" value="GGDEF_dom"/>
</dbReference>